<dbReference type="PANTHER" id="PTHR45528:SF10">
    <property type="entry name" value="METHYL-ACCEPTING CHEMOTAXIS PROTEIN"/>
    <property type="match status" value="1"/>
</dbReference>
<dbReference type="Pfam" id="PF02743">
    <property type="entry name" value="dCache_1"/>
    <property type="match status" value="1"/>
</dbReference>
<dbReference type="PROSITE" id="PS50885">
    <property type="entry name" value="HAMP"/>
    <property type="match status" value="1"/>
</dbReference>
<dbReference type="OrthoDB" id="5759972at2"/>
<keyword evidence="9 11" id="KW-1133">Transmembrane helix</keyword>
<reference evidence="13 14" key="1">
    <citation type="submission" date="2018-12" db="EMBL/GenBank/DDBJ databases">
        <authorList>
            <person name="Yang E."/>
        </authorList>
    </citation>
    <scope>NUCLEOTIDE SEQUENCE [LARGE SCALE GENOMIC DNA]</scope>
    <source>
        <strain evidence="13 14">SOD</strain>
    </source>
</reference>
<dbReference type="InterPro" id="IPR033479">
    <property type="entry name" value="dCache_1"/>
</dbReference>
<comment type="catalytic activity">
    <reaction evidence="1">
        <text>ATP + protein L-histidine = ADP + protein N-phospho-L-histidine.</text>
        <dbReference type="EC" id="2.7.13.3"/>
    </reaction>
</comment>
<dbReference type="InterPro" id="IPR050398">
    <property type="entry name" value="HssS/ArlS-like"/>
</dbReference>
<evidence type="ECO:0000256" key="4">
    <source>
        <dbReference type="ARBA" id="ARBA00022475"/>
    </source>
</evidence>
<dbReference type="Proteomes" id="UP000278085">
    <property type="component" value="Unassembled WGS sequence"/>
</dbReference>
<keyword evidence="5" id="KW-0597">Phosphoprotein</keyword>
<comment type="caution">
    <text evidence="13">The sequence shown here is derived from an EMBL/GenBank/DDBJ whole genome shotgun (WGS) entry which is preliminary data.</text>
</comment>
<sequence length="361" mass="39241">MQLMNSKFNLNIFHKVLITLLAVTLIPLITLWLVSNKAAQGQLTANVSQALVLTMDTVADGINAWDNTNVRAMTQLGYLPDMVSMKAERQNPILGVTGTAYEWSYLMFTVAPDGSNVGRNDGGPLTPYGDRSYFQQVIKGAPVGRQVVIGKTSGKPALILATPIKDDSANLVGVLAMSMYLTDISKIVTDIRVGETGRAILLDASNKVIAHGDTSKVRGALQDFSAYPALKVAGIDKAPVVYNAEDRKVIGFMRKLPQGWTLLVEQDYDEAFRIMKQMEKDAQILIAASVALVIAIAIFLGKALTRPINELTAIARQLSNGELQVTIEQTERGDEIGALARAIDRLGISIKLAMDRLRKKS</sequence>
<dbReference type="CDD" id="cd12912">
    <property type="entry name" value="PDC2_MCP_like"/>
    <property type="match status" value="1"/>
</dbReference>
<keyword evidence="10 11" id="KW-0472">Membrane</keyword>
<proteinExistence type="predicted"/>
<dbReference type="GO" id="GO:0000155">
    <property type="term" value="F:phosphorelay sensor kinase activity"/>
    <property type="evidence" value="ECO:0007669"/>
    <property type="project" value="TreeGrafter"/>
</dbReference>
<keyword evidence="14" id="KW-1185">Reference proteome</keyword>
<feature type="transmembrane region" description="Helical" evidence="11">
    <location>
        <begin position="282"/>
        <end position="301"/>
    </location>
</feature>
<name>A0A430HKK2_9BURK</name>
<keyword evidence="6" id="KW-0808">Transferase</keyword>
<dbReference type="EMBL" id="RXLQ01000008">
    <property type="protein sequence ID" value="RSZ58032.1"/>
    <property type="molecule type" value="Genomic_DNA"/>
</dbReference>
<evidence type="ECO:0000256" key="2">
    <source>
        <dbReference type="ARBA" id="ARBA00004651"/>
    </source>
</evidence>
<gene>
    <name evidence="13" type="ORF">EJB06_17165</name>
</gene>
<dbReference type="PANTHER" id="PTHR45528">
    <property type="entry name" value="SENSOR HISTIDINE KINASE CPXA"/>
    <property type="match status" value="1"/>
</dbReference>
<dbReference type="CDD" id="cd06225">
    <property type="entry name" value="HAMP"/>
    <property type="match status" value="1"/>
</dbReference>
<dbReference type="SUPFAM" id="SSF158472">
    <property type="entry name" value="HAMP domain-like"/>
    <property type="match status" value="1"/>
</dbReference>
<evidence type="ECO:0000313" key="14">
    <source>
        <dbReference type="Proteomes" id="UP000278085"/>
    </source>
</evidence>
<dbReference type="AlphaFoldDB" id="A0A430HKK2"/>
<organism evidence="13 14">
    <name type="scientific">Massilia atriviolacea</name>
    <dbReference type="NCBI Taxonomy" id="2495579"/>
    <lineage>
        <taxon>Bacteria</taxon>
        <taxon>Pseudomonadati</taxon>
        <taxon>Pseudomonadota</taxon>
        <taxon>Betaproteobacteria</taxon>
        <taxon>Burkholderiales</taxon>
        <taxon>Oxalobacteraceae</taxon>
        <taxon>Telluria group</taxon>
        <taxon>Massilia</taxon>
    </lineage>
</organism>
<accession>A0A430HKK2</accession>
<dbReference type="Pfam" id="PF00672">
    <property type="entry name" value="HAMP"/>
    <property type="match status" value="1"/>
</dbReference>
<dbReference type="CDD" id="cd12914">
    <property type="entry name" value="PDC1_DGC_like"/>
    <property type="match status" value="1"/>
</dbReference>
<protein>
    <recommendedName>
        <fullName evidence="3">histidine kinase</fullName>
        <ecNumber evidence="3">2.7.13.3</ecNumber>
    </recommendedName>
</protein>
<dbReference type="Gene3D" id="3.30.450.20">
    <property type="entry name" value="PAS domain"/>
    <property type="match status" value="1"/>
</dbReference>
<evidence type="ECO:0000259" key="12">
    <source>
        <dbReference type="PROSITE" id="PS50885"/>
    </source>
</evidence>
<feature type="transmembrane region" description="Helical" evidence="11">
    <location>
        <begin position="12"/>
        <end position="34"/>
    </location>
</feature>
<comment type="subcellular location">
    <subcellularLocation>
        <location evidence="2">Cell membrane</location>
        <topology evidence="2">Multi-pass membrane protein</topology>
    </subcellularLocation>
</comment>
<evidence type="ECO:0000256" key="7">
    <source>
        <dbReference type="ARBA" id="ARBA00022692"/>
    </source>
</evidence>
<evidence type="ECO:0000256" key="6">
    <source>
        <dbReference type="ARBA" id="ARBA00022679"/>
    </source>
</evidence>
<dbReference type="Gene3D" id="1.10.8.500">
    <property type="entry name" value="HAMP domain in histidine kinase"/>
    <property type="match status" value="1"/>
</dbReference>
<evidence type="ECO:0000256" key="9">
    <source>
        <dbReference type="ARBA" id="ARBA00022989"/>
    </source>
</evidence>
<feature type="domain" description="HAMP" evidence="12">
    <location>
        <begin position="302"/>
        <end position="355"/>
    </location>
</feature>
<evidence type="ECO:0000256" key="8">
    <source>
        <dbReference type="ARBA" id="ARBA00022777"/>
    </source>
</evidence>
<evidence type="ECO:0000256" key="11">
    <source>
        <dbReference type="SAM" id="Phobius"/>
    </source>
</evidence>
<keyword evidence="4" id="KW-1003">Cell membrane</keyword>
<evidence type="ECO:0000256" key="10">
    <source>
        <dbReference type="ARBA" id="ARBA00023136"/>
    </source>
</evidence>
<dbReference type="GO" id="GO:0005886">
    <property type="term" value="C:plasma membrane"/>
    <property type="evidence" value="ECO:0007669"/>
    <property type="project" value="UniProtKB-SubCell"/>
</dbReference>
<dbReference type="EC" id="2.7.13.3" evidence="3"/>
<dbReference type="SMART" id="SM00304">
    <property type="entry name" value="HAMP"/>
    <property type="match status" value="1"/>
</dbReference>
<evidence type="ECO:0000256" key="5">
    <source>
        <dbReference type="ARBA" id="ARBA00022553"/>
    </source>
</evidence>
<dbReference type="InterPro" id="IPR003660">
    <property type="entry name" value="HAMP_dom"/>
</dbReference>
<keyword evidence="8" id="KW-0418">Kinase</keyword>
<evidence type="ECO:0000256" key="1">
    <source>
        <dbReference type="ARBA" id="ARBA00000085"/>
    </source>
</evidence>
<evidence type="ECO:0000256" key="3">
    <source>
        <dbReference type="ARBA" id="ARBA00012438"/>
    </source>
</evidence>
<keyword evidence="7 11" id="KW-0812">Transmembrane</keyword>
<evidence type="ECO:0000313" key="13">
    <source>
        <dbReference type="EMBL" id="RSZ58032.1"/>
    </source>
</evidence>